<evidence type="ECO:0000313" key="1">
    <source>
        <dbReference type="EMBL" id="KZP03101.1"/>
    </source>
</evidence>
<keyword evidence="2" id="KW-1185">Reference proteome</keyword>
<proteinExistence type="predicted"/>
<dbReference type="AlphaFoldDB" id="A0A167TMU9"/>
<dbReference type="EMBL" id="KV418165">
    <property type="protein sequence ID" value="KZP03101.1"/>
    <property type="molecule type" value="Genomic_DNA"/>
</dbReference>
<sequence>MAGHLAYHGDRFSMVKAARSSTARGSKYLYYPMDATEPSNQYNPGRDIYSLPEIPYRTEEDYWDTITQLGQAESKARRATIVTRTGISRLPMCAAGGAFMHPTYFPLDPFHLFYENCLPFIWDIWTQHSTPDEIFHLGSEAAATFGEMVTNGIATLPPSFCGPIRNPHLKRNSQYKIFEWMALLHWYIIPLGIELQFAPAVLANFANFAGGIEAAMTVASRTTAEITKIFDLFADFLHGFEKIYVGGDPKKISRCRLCLFQLVHVAQHIFWNGSIRVGSQATCERAIGEVGHKIRSKKAPFVHLANIIFERELIKILEIKIPALREIATSKHQQTRLSTKSKILKREQVAGTEFTKQFRALQDFFEAEGDTAEIEIERRLNELRRDRPGRSSRYFEVCSSSPLFGEALAFYTRRLPDESTDNLVVYHPIVGLCTEYRQWRGKWGTTVKVARVLSIVAVIGIWVGPESQDVHILRKHPGLDLLSAAECGLVSGENNLDDLEVEDV</sequence>
<protein>
    <submittedName>
        <fullName evidence="1">Uncharacterized protein</fullName>
    </submittedName>
</protein>
<dbReference type="STRING" id="436010.A0A167TMU9"/>
<dbReference type="Proteomes" id="UP000076532">
    <property type="component" value="Unassembled WGS sequence"/>
</dbReference>
<accession>A0A167TMU9</accession>
<evidence type="ECO:0000313" key="2">
    <source>
        <dbReference type="Proteomes" id="UP000076532"/>
    </source>
</evidence>
<gene>
    <name evidence="1" type="ORF">FIBSPDRAFT_769465</name>
</gene>
<dbReference type="OrthoDB" id="3359887at2759"/>
<reference evidence="1 2" key="1">
    <citation type="journal article" date="2016" name="Mol. Biol. Evol.">
        <title>Comparative Genomics of Early-Diverging Mushroom-Forming Fungi Provides Insights into the Origins of Lignocellulose Decay Capabilities.</title>
        <authorList>
            <person name="Nagy L.G."/>
            <person name="Riley R."/>
            <person name="Tritt A."/>
            <person name="Adam C."/>
            <person name="Daum C."/>
            <person name="Floudas D."/>
            <person name="Sun H."/>
            <person name="Yadav J.S."/>
            <person name="Pangilinan J."/>
            <person name="Larsson K.H."/>
            <person name="Matsuura K."/>
            <person name="Barry K."/>
            <person name="Labutti K."/>
            <person name="Kuo R."/>
            <person name="Ohm R.A."/>
            <person name="Bhattacharya S.S."/>
            <person name="Shirouzu T."/>
            <person name="Yoshinaga Y."/>
            <person name="Martin F.M."/>
            <person name="Grigoriev I.V."/>
            <person name="Hibbett D.S."/>
        </authorList>
    </citation>
    <scope>NUCLEOTIDE SEQUENCE [LARGE SCALE GENOMIC DNA]</scope>
    <source>
        <strain evidence="1 2">CBS 109695</strain>
    </source>
</reference>
<organism evidence="1 2">
    <name type="scientific">Athelia psychrophila</name>
    <dbReference type="NCBI Taxonomy" id="1759441"/>
    <lineage>
        <taxon>Eukaryota</taxon>
        <taxon>Fungi</taxon>
        <taxon>Dikarya</taxon>
        <taxon>Basidiomycota</taxon>
        <taxon>Agaricomycotina</taxon>
        <taxon>Agaricomycetes</taxon>
        <taxon>Agaricomycetidae</taxon>
        <taxon>Atheliales</taxon>
        <taxon>Atheliaceae</taxon>
        <taxon>Athelia</taxon>
    </lineage>
</organism>
<name>A0A167TMU9_9AGAM</name>